<dbReference type="SMART" id="SM00448">
    <property type="entry name" value="REC"/>
    <property type="match status" value="1"/>
</dbReference>
<dbReference type="Pfam" id="PF00072">
    <property type="entry name" value="Response_reg"/>
    <property type="match status" value="1"/>
</dbReference>
<dbReference type="RefSeq" id="WP_344167095.1">
    <property type="nucleotide sequence ID" value="NZ_BAAARY010000001.1"/>
</dbReference>
<name>A0ABN3MZS9_9ACTN</name>
<comment type="caution">
    <text evidence="6">The sequence shown here is derived from an EMBL/GenBank/DDBJ whole genome shotgun (WGS) entry which is preliminary data.</text>
</comment>
<evidence type="ECO:0000256" key="2">
    <source>
        <dbReference type="ARBA" id="ARBA00023125"/>
    </source>
</evidence>
<keyword evidence="2" id="KW-0238">DNA-binding</keyword>
<accession>A0ABN3MZS9</accession>
<evidence type="ECO:0000256" key="3">
    <source>
        <dbReference type="PROSITE-ProRule" id="PRU00169"/>
    </source>
</evidence>
<dbReference type="SMART" id="SM00421">
    <property type="entry name" value="HTH_LUXR"/>
    <property type="match status" value="1"/>
</dbReference>
<feature type="modified residue" description="4-aspartylphosphate" evidence="3">
    <location>
        <position position="54"/>
    </location>
</feature>
<dbReference type="InterPro" id="IPR001789">
    <property type="entry name" value="Sig_transdc_resp-reg_receiver"/>
</dbReference>
<sequence>MVRVLIADPHTVARLGYAAALAATPGLELVGQADRAGGARPLVVTVQPDVVLLDADLPDVDGLTFGESLRSARPNLGLVLVGPPSDDMLFRALEERFSAYLPRSASLDVMMSAVRHAAAAPTSFTAPDLAVALGRRRAVSSALSPREAQVLRHLYVGSNNASIADKMHLTESTVRTYLARVYDKLGVRSRAEALVAATQRGLL</sequence>
<dbReference type="PROSITE" id="PS50043">
    <property type="entry name" value="HTH_LUXR_2"/>
    <property type="match status" value="1"/>
</dbReference>
<gene>
    <name evidence="6" type="ORF">GCM10010201_03490</name>
</gene>
<proteinExistence type="predicted"/>
<keyword evidence="1 3" id="KW-0597">Phosphoprotein</keyword>
<evidence type="ECO:0000259" key="4">
    <source>
        <dbReference type="PROSITE" id="PS50043"/>
    </source>
</evidence>
<reference evidence="6 7" key="1">
    <citation type="journal article" date="2019" name="Int. J. Syst. Evol. Microbiol.">
        <title>The Global Catalogue of Microorganisms (GCM) 10K type strain sequencing project: providing services to taxonomists for standard genome sequencing and annotation.</title>
        <authorList>
            <consortium name="The Broad Institute Genomics Platform"/>
            <consortium name="The Broad Institute Genome Sequencing Center for Infectious Disease"/>
            <person name="Wu L."/>
            <person name="Ma J."/>
        </authorList>
    </citation>
    <scope>NUCLEOTIDE SEQUENCE [LARGE SCALE GENOMIC DNA]</scope>
    <source>
        <strain evidence="6 7">JCM 3367</strain>
    </source>
</reference>
<dbReference type="Proteomes" id="UP001499978">
    <property type="component" value="Unassembled WGS sequence"/>
</dbReference>
<dbReference type="InterPro" id="IPR058245">
    <property type="entry name" value="NreC/VraR/RcsB-like_REC"/>
</dbReference>
<feature type="domain" description="HTH luxR-type" evidence="4">
    <location>
        <begin position="136"/>
        <end position="201"/>
    </location>
</feature>
<dbReference type="PROSITE" id="PS00622">
    <property type="entry name" value="HTH_LUXR_1"/>
    <property type="match status" value="1"/>
</dbReference>
<dbReference type="SUPFAM" id="SSF52172">
    <property type="entry name" value="CheY-like"/>
    <property type="match status" value="1"/>
</dbReference>
<dbReference type="InterPro" id="IPR011006">
    <property type="entry name" value="CheY-like_superfamily"/>
</dbReference>
<dbReference type="PROSITE" id="PS50110">
    <property type="entry name" value="RESPONSE_REGULATORY"/>
    <property type="match status" value="1"/>
</dbReference>
<dbReference type="Pfam" id="PF00196">
    <property type="entry name" value="GerE"/>
    <property type="match status" value="1"/>
</dbReference>
<evidence type="ECO:0000259" key="5">
    <source>
        <dbReference type="PROSITE" id="PS50110"/>
    </source>
</evidence>
<evidence type="ECO:0000313" key="7">
    <source>
        <dbReference type="Proteomes" id="UP001499978"/>
    </source>
</evidence>
<dbReference type="Gene3D" id="3.40.50.2300">
    <property type="match status" value="1"/>
</dbReference>
<dbReference type="InterPro" id="IPR039420">
    <property type="entry name" value="WalR-like"/>
</dbReference>
<dbReference type="InterPro" id="IPR016032">
    <property type="entry name" value="Sig_transdc_resp-reg_C-effctor"/>
</dbReference>
<protein>
    <submittedName>
        <fullName evidence="6">Response regulator transcription factor</fullName>
    </submittedName>
</protein>
<dbReference type="InterPro" id="IPR000792">
    <property type="entry name" value="Tscrpt_reg_LuxR_C"/>
</dbReference>
<evidence type="ECO:0000313" key="6">
    <source>
        <dbReference type="EMBL" id="GAA2511753.1"/>
    </source>
</evidence>
<dbReference type="CDD" id="cd06170">
    <property type="entry name" value="LuxR_C_like"/>
    <property type="match status" value="1"/>
</dbReference>
<dbReference type="SUPFAM" id="SSF46894">
    <property type="entry name" value="C-terminal effector domain of the bipartite response regulators"/>
    <property type="match status" value="1"/>
</dbReference>
<dbReference type="PANTHER" id="PTHR43214">
    <property type="entry name" value="TWO-COMPONENT RESPONSE REGULATOR"/>
    <property type="match status" value="1"/>
</dbReference>
<feature type="domain" description="Response regulatory" evidence="5">
    <location>
        <begin position="3"/>
        <end position="118"/>
    </location>
</feature>
<dbReference type="PRINTS" id="PR00038">
    <property type="entry name" value="HTHLUXR"/>
</dbReference>
<organism evidence="6 7">
    <name type="scientific">Pilimelia columellifera subsp. columellifera</name>
    <dbReference type="NCBI Taxonomy" id="706583"/>
    <lineage>
        <taxon>Bacteria</taxon>
        <taxon>Bacillati</taxon>
        <taxon>Actinomycetota</taxon>
        <taxon>Actinomycetes</taxon>
        <taxon>Micromonosporales</taxon>
        <taxon>Micromonosporaceae</taxon>
        <taxon>Pilimelia</taxon>
    </lineage>
</organism>
<keyword evidence="7" id="KW-1185">Reference proteome</keyword>
<dbReference type="CDD" id="cd17535">
    <property type="entry name" value="REC_NarL-like"/>
    <property type="match status" value="1"/>
</dbReference>
<evidence type="ECO:0000256" key="1">
    <source>
        <dbReference type="ARBA" id="ARBA00022553"/>
    </source>
</evidence>
<dbReference type="EMBL" id="BAAARY010000001">
    <property type="protein sequence ID" value="GAA2511753.1"/>
    <property type="molecule type" value="Genomic_DNA"/>
</dbReference>